<sequence length="29" mass="3204">MSYLVLTLLLTCLWLTDVICCSAKVTNVS</sequence>
<accession>A0A0E9PZM5</accession>
<dbReference type="AlphaFoldDB" id="A0A0E9PZM5"/>
<reference evidence="1" key="2">
    <citation type="journal article" date="2015" name="Fish Shellfish Immunol.">
        <title>Early steps in the European eel (Anguilla anguilla)-Vibrio vulnificus interaction in the gills: Role of the RtxA13 toxin.</title>
        <authorList>
            <person name="Callol A."/>
            <person name="Pajuelo D."/>
            <person name="Ebbesson L."/>
            <person name="Teles M."/>
            <person name="MacKenzie S."/>
            <person name="Amaro C."/>
        </authorList>
    </citation>
    <scope>NUCLEOTIDE SEQUENCE</scope>
</reference>
<dbReference type="EMBL" id="GBXM01098638">
    <property type="protein sequence ID" value="JAH09939.1"/>
    <property type="molecule type" value="Transcribed_RNA"/>
</dbReference>
<reference evidence="1" key="1">
    <citation type="submission" date="2014-11" db="EMBL/GenBank/DDBJ databases">
        <authorList>
            <person name="Amaro Gonzalez C."/>
        </authorList>
    </citation>
    <scope>NUCLEOTIDE SEQUENCE</scope>
</reference>
<proteinExistence type="predicted"/>
<protein>
    <submittedName>
        <fullName evidence="1">Uncharacterized protein</fullName>
    </submittedName>
</protein>
<name>A0A0E9PZM5_ANGAN</name>
<evidence type="ECO:0000313" key="1">
    <source>
        <dbReference type="EMBL" id="JAH09939.1"/>
    </source>
</evidence>
<organism evidence="1">
    <name type="scientific">Anguilla anguilla</name>
    <name type="common">European freshwater eel</name>
    <name type="synonym">Muraena anguilla</name>
    <dbReference type="NCBI Taxonomy" id="7936"/>
    <lineage>
        <taxon>Eukaryota</taxon>
        <taxon>Metazoa</taxon>
        <taxon>Chordata</taxon>
        <taxon>Craniata</taxon>
        <taxon>Vertebrata</taxon>
        <taxon>Euteleostomi</taxon>
        <taxon>Actinopterygii</taxon>
        <taxon>Neopterygii</taxon>
        <taxon>Teleostei</taxon>
        <taxon>Anguilliformes</taxon>
        <taxon>Anguillidae</taxon>
        <taxon>Anguilla</taxon>
    </lineage>
</organism>